<evidence type="ECO:0000256" key="1">
    <source>
        <dbReference type="SAM" id="MobiDB-lite"/>
    </source>
</evidence>
<dbReference type="EMBL" id="CABFNS010000767">
    <property type="protein sequence ID" value="VUC27263.1"/>
    <property type="molecule type" value="Genomic_DNA"/>
</dbReference>
<organism evidence="2 3">
    <name type="scientific">Bionectria ochroleuca</name>
    <name type="common">Gliocladium roseum</name>
    <dbReference type="NCBI Taxonomy" id="29856"/>
    <lineage>
        <taxon>Eukaryota</taxon>
        <taxon>Fungi</taxon>
        <taxon>Dikarya</taxon>
        <taxon>Ascomycota</taxon>
        <taxon>Pezizomycotina</taxon>
        <taxon>Sordariomycetes</taxon>
        <taxon>Hypocreomycetidae</taxon>
        <taxon>Hypocreales</taxon>
        <taxon>Bionectriaceae</taxon>
        <taxon>Clonostachys</taxon>
    </lineage>
</organism>
<dbReference type="PANTHER" id="PTHR35391">
    <property type="entry name" value="C2H2-TYPE DOMAIN-CONTAINING PROTEIN-RELATED"/>
    <property type="match status" value="1"/>
</dbReference>
<dbReference type="Proteomes" id="UP000766486">
    <property type="component" value="Unassembled WGS sequence"/>
</dbReference>
<protein>
    <recommendedName>
        <fullName evidence="4">C2H2-type domain-containing protein</fullName>
    </recommendedName>
</protein>
<evidence type="ECO:0008006" key="4">
    <source>
        <dbReference type="Google" id="ProtNLM"/>
    </source>
</evidence>
<reference evidence="2 3" key="1">
    <citation type="submission" date="2019-06" db="EMBL/GenBank/DDBJ databases">
        <authorList>
            <person name="Broberg M."/>
        </authorList>
    </citation>
    <scope>NUCLEOTIDE SEQUENCE [LARGE SCALE GENOMIC DNA]</scope>
</reference>
<keyword evidence="3" id="KW-1185">Reference proteome</keyword>
<feature type="region of interest" description="Disordered" evidence="1">
    <location>
        <begin position="242"/>
        <end position="276"/>
    </location>
</feature>
<comment type="caution">
    <text evidence="2">The sequence shown here is derived from an EMBL/GenBank/DDBJ whole genome shotgun (WGS) entry which is preliminary data.</text>
</comment>
<feature type="compositionally biased region" description="Low complexity" evidence="1">
    <location>
        <begin position="247"/>
        <end position="256"/>
    </location>
</feature>
<name>A0ABY6U8H0_BIOOC</name>
<evidence type="ECO:0000313" key="3">
    <source>
        <dbReference type="Proteomes" id="UP000766486"/>
    </source>
</evidence>
<dbReference type="PANTHER" id="PTHR35391:SF7">
    <property type="entry name" value="C2H2-TYPE DOMAIN-CONTAINING PROTEIN"/>
    <property type="match status" value="1"/>
</dbReference>
<evidence type="ECO:0000313" key="2">
    <source>
        <dbReference type="EMBL" id="VUC27263.1"/>
    </source>
</evidence>
<sequence length="830" mass="94001">MALPIADDPTNAIRDRAIECVNLFKRVEKNYDESLLSRKITPQVLFPDGKAESSLPDDEAEPSLPNSQKEPCLPDGEEEPSFFTFFSTYNDFDAWTYFNGVLSPQPTSLDYQTEGSDGYAKLVFRCLGTITKALAFIDKTSGALSAVPTPEFIRRLEVGITNAHIAVDKLYDIAYDLRQLHQMNVQRRKTQLSSNFAKEDWVFQDYITSVVRHRFPDTKPRLHLQLGRSIAIRRRRILNKSLRARRTTTASSSRGGLAAGKHDARQERPPDAPLDHGLVIGERAPRHSEGPVSWMSKALRPDTRYKRFKSVNQPKTQALPPLVSNLRFSKDDCFEYPSIPVTAEGQTRVQCPFCSDEVDLGTDASKAWKDHMQKDLTPYPCLVHGCAEVLTFFETRTEWKAHMETRHYSDWIRTFAPEWYCRIDHDQLQTFPSEERWRAHMTNLDNHDPTRGRPTEAQLDQLANSMNQMAPSNEFICPFCNRVPETVEQILQGDNDSSTIANNLLLDHIADHLESLSLKALPSLQHPALNTWTHGQQSSISRLPSKTKLSSTSYEMTSLIDQRLPFSKDCPVCKRSAEEGTIPLQILQHFVPLMKMSSPVCPSCGHNGKWAFPPLNRDNPSSIAYNRPSPTTEDTDRGCSDLWTSWQMRCQISRNSRMDPILMRLIHSADVKVRLSSSRAPDPEAIRPEDLRPEHFPPEYAFGARYQDSPPSFFMPYSKEEEAGGGTYSSHASFRRVSFTDSAKMESLALAIGKGDEEAFFRLLDRDQDIHERSIDSVKSMLDLAVDGGKWPVIESLLLQDAARLQPDALQSSSQLFEEMSDEEAAKIVL</sequence>
<feature type="region of interest" description="Disordered" evidence="1">
    <location>
        <begin position="47"/>
        <end position="74"/>
    </location>
</feature>
<accession>A0ABY6U8H0</accession>
<gene>
    <name evidence="2" type="ORF">CLO192961_LOCUS208375</name>
</gene>
<proteinExistence type="predicted"/>
<feature type="compositionally biased region" description="Basic and acidic residues" evidence="1">
    <location>
        <begin position="260"/>
        <end position="274"/>
    </location>
</feature>